<evidence type="ECO:0000259" key="4">
    <source>
        <dbReference type="PROSITE" id="PS50949"/>
    </source>
</evidence>
<comment type="caution">
    <text evidence="5">The sequence shown here is derived from an EMBL/GenBank/DDBJ whole genome shotgun (WGS) entry which is preliminary data.</text>
</comment>
<name>A0ABS4GL32_9BACL</name>
<dbReference type="InterPro" id="IPR036390">
    <property type="entry name" value="WH_DNA-bd_sf"/>
</dbReference>
<dbReference type="PROSITE" id="PS50949">
    <property type="entry name" value="HTH_GNTR"/>
    <property type="match status" value="1"/>
</dbReference>
<dbReference type="Pfam" id="PF00392">
    <property type="entry name" value="GntR"/>
    <property type="match status" value="1"/>
</dbReference>
<dbReference type="SMART" id="SM00895">
    <property type="entry name" value="FCD"/>
    <property type="match status" value="1"/>
</dbReference>
<dbReference type="PANTHER" id="PTHR43537">
    <property type="entry name" value="TRANSCRIPTIONAL REGULATOR, GNTR FAMILY"/>
    <property type="match status" value="1"/>
</dbReference>
<gene>
    <name evidence="5" type="ORF">J2Z37_000951</name>
</gene>
<dbReference type="Pfam" id="PF07729">
    <property type="entry name" value="FCD"/>
    <property type="match status" value="1"/>
</dbReference>
<dbReference type="SMART" id="SM00345">
    <property type="entry name" value="HTH_GNTR"/>
    <property type="match status" value="1"/>
</dbReference>
<dbReference type="InterPro" id="IPR008920">
    <property type="entry name" value="TF_FadR/GntR_C"/>
</dbReference>
<evidence type="ECO:0000256" key="1">
    <source>
        <dbReference type="ARBA" id="ARBA00023015"/>
    </source>
</evidence>
<organism evidence="5 6">
    <name type="scientific">Ammoniphilus resinae</name>
    <dbReference type="NCBI Taxonomy" id="861532"/>
    <lineage>
        <taxon>Bacteria</taxon>
        <taxon>Bacillati</taxon>
        <taxon>Bacillota</taxon>
        <taxon>Bacilli</taxon>
        <taxon>Bacillales</taxon>
        <taxon>Paenibacillaceae</taxon>
        <taxon>Aneurinibacillus group</taxon>
        <taxon>Ammoniphilus</taxon>
    </lineage>
</organism>
<dbReference type="SUPFAM" id="SSF48008">
    <property type="entry name" value="GntR ligand-binding domain-like"/>
    <property type="match status" value="1"/>
</dbReference>
<dbReference type="Gene3D" id="1.10.10.10">
    <property type="entry name" value="Winged helix-like DNA-binding domain superfamily/Winged helix DNA-binding domain"/>
    <property type="match status" value="1"/>
</dbReference>
<dbReference type="RefSeq" id="WP_209809062.1">
    <property type="nucleotide sequence ID" value="NZ_JAGGKT010000002.1"/>
</dbReference>
<feature type="domain" description="HTH gntR-type" evidence="4">
    <location>
        <begin position="8"/>
        <end position="76"/>
    </location>
</feature>
<dbReference type="InterPro" id="IPR011711">
    <property type="entry name" value="GntR_C"/>
</dbReference>
<keyword evidence="1" id="KW-0805">Transcription regulation</keyword>
<dbReference type="GO" id="GO:0003677">
    <property type="term" value="F:DNA binding"/>
    <property type="evidence" value="ECO:0007669"/>
    <property type="project" value="UniProtKB-KW"/>
</dbReference>
<dbReference type="EMBL" id="JAGGKT010000002">
    <property type="protein sequence ID" value="MBP1930954.1"/>
    <property type="molecule type" value="Genomic_DNA"/>
</dbReference>
<protein>
    <submittedName>
        <fullName evidence="5">DNA-binding GntR family transcriptional regulator</fullName>
    </submittedName>
</protein>
<keyword evidence="2 5" id="KW-0238">DNA-binding</keyword>
<dbReference type="PANTHER" id="PTHR43537:SF24">
    <property type="entry name" value="GLUCONATE OPERON TRANSCRIPTIONAL REPRESSOR"/>
    <property type="match status" value="1"/>
</dbReference>
<dbReference type="InterPro" id="IPR000524">
    <property type="entry name" value="Tscrpt_reg_HTH_GntR"/>
</dbReference>
<dbReference type="SUPFAM" id="SSF46785">
    <property type="entry name" value="Winged helix' DNA-binding domain"/>
    <property type="match status" value="1"/>
</dbReference>
<evidence type="ECO:0000313" key="5">
    <source>
        <dbReference type="EMBL" id="MBP1930954.1"/>
    </source>
</evidence>
<accession>A0ABS4GL32</accession>
<dbReference type="InterPro" id="IPR036388">
    <property type="entry name" value="WH-like_DNA-bd_sf"/>
</dbReference>
<evidence type="ECO:0000256" key="2">
    <source>
        <dbReference type="ARBA" id="ARBA00023125"/>
    </source>
</evidence>
<proteinExistence type="predicted"/>
<sequence length="216" mass="25199">MSQIVKQDPLHIQAYKIIRRFILEGEFEPGERVIEVKLAEQLGISRAPIREAFRMLIHDGLLIQDEGPILLYKPSRDDIIDVFQCREYLEALAVRLAADNITEDLIDELSVNIQHLKEAIHKRSKSEISSYDQRFHELIIEASGNKQLIDLISRIRVKITYIRNTIFCNYETNIDFADEHARILQALMNKDKDQAEQEMKLHIKSNLDYIITTNKI</sequence>
<dbReference type="Gene3D" id="1.20.120.530">
    <property type="entry name" value="GntR ligand-binding domain-like"/>
    <property type="match status" value="1"/>
</dbReference>
<evidence type="ECO:0000313" key="6">
    <source>
        <dbReference type="Proteomes" id="UP001519343"/>
    </source>
</evidence>
<evidence type="ECO:0000256" key="3">
    <source>
        <dbReference type="ARBA" id="ARBA00023163"/>
    </source>
</evidence>
<dbReference type="Proteomes" id="UP001519343">
    <property type="component" value="Unassembled WGS sequence"/>
</dbReference>
<keyword evidence="3" id="KW-0804">Transcription</keyword>
<reference evidence="5 6" key="1">
    <citation type="submission" date="2021-03" db="EMBL/GenBank/DDBJ databases">
        <title>Genomic Encyclopedia of Type Strains, Phase IV (KMG-IV): sequencing the most valuable type-strain genomes for metagenomic binning, comparative biology and taxonomic classification.</title>
        <authorList>
            <person name="Goeker M."/>
        </authorList>
    </citation>
    <scope>NUCLEOTIDE SEQUENCE [LARGE SCALE GENOMIC DNA]</scope>
    <source>
        <strain evidence="5 6">DSM 24738</strain>
    </source>
</reference>
<dbReference type="CDD" id="cd07377">
    <property type="entry name" value="WHTH_GntR"/>
    <property type="match status" value="1"/>
</dbReference>
<keyword evidence="6" id="KW-1185">Reference proteome</keyword>